<evidence type="ECO:0000313" key="9">
    <source>
        <dbReference type="Proteomes" id="UP001597493"/>
    </source>
</evidence>
<dbReference type="EMBL" id="JBHUMY010000013">
    <property type="protein sequence ID" value="MFD2661320.1"/>
    <property type="molecule type" value="Genomic_DNA"/>
</dbReference>
<evidence type="ECO:0000256" key="6">
    <source>
        <dbReference type="RuleBase" id="RU003942"/>
    </source>
</evidence>
<name>A0ABW5QYM2_9BACL</name>
<dbReference type="RefSeq" id="WP_379274019.1">
    <property type="nucleotide sequence ID" value="NZ_JBHUGT010000052.1"/>
</dbReference>
<dbReference type="PANTHER" id="PTHR30561">
    <property type="entry name" value="SMR FAMILY PROTON-DEPENDENT DRUG EFFLUX TRANSPORTER SUGE"/>
    <property type="match status" value="1"/>
</dbReference>
<feature type="transmembrane region" description="Helical" evidence="7">
    <location>
        <begin position="29"/>
        <end position="47"/>
    </location>
</feature>
<feature type="transmembrane region" description="Helical" evidence="7">
    <location>
        <begin position="84"/>
        <end position="103"/>
    </location>
</feature>
<dbReference type="SUPFAM" id="SSF103481">
    <property type="entry name" value="Multidrug resistance efflux transporter EmrE"/>
    <property type="match status" value="1"/>
</dbReference>
<evidence type="ECO:0000256" key="3">
    <source>
        <dbReference type="ARBA" id="ARBA00022692"/>
    </source>
</evidence>
<keyword evidence="5 7" id="KW-0472">Membrane</keyword>
<evidence type="ECO:0000256" key="1">
    <source>
        <dbReference type="ARBA" id="ARBA00004651"/>
    </source>
</evidence>
<keyword evidence="3 6" id="KW-0812">Transmembrane</keyword>
<gene>
    <name evidence="8" type="ORF">ACFSW5_13785</name>
</gene>
<dbReference type="Gene3D" id="1.10.3730.20">
    <property type="match status" value="1"/>
</dbReference>
<comment type="similarity">
    <text evidence="6">Belongs to the drug/metabolite transporter (DMT) superfamily. Small multidrug resistance (SMR) (TC 2.A.7.1) family.</text>
</comment>
<dbReference type="InterPro" id="IPR037185">
    <property type="entry name" value="EmrE-like"/>
</dbReference>
<accession>A0ABW5QYM2</accession>
<dbReference type="InterPro" id="IPR045324">
    <property type="entry name" value="Small_multidrug_res"/>
</dbReference>
<evidence type="ECO:0000256" key="4">
    <source>
        <dbReference type="ARBA" id="ARBA00022989"/>
    </source>
</evidence>
<evidence type="ECO:0000313" key="8">
    <source>
        <dbReference type="EMBL" id="MFD2661320.1"/>
    </source>
</evidence>
<comment type="caution">
    <text evidence="8">The sequence shown here is derived from an EMBL/GenBank/DDBJ whole genome shotgun (WGS) entry which is preliminary data.</text>
</comment>
<proteinExistence type="inferred from homology"/>
<dbReference type="Proteomes" id="UP001597493">
    <property type="component" value="Unassembled WGS sequence"/>
</dbReference>
<reference evidence="9" key="1">
    <citation type="journal article" date="2019" name="Int. J. Syst. Evol. Microbiol.">
        <title>The Global Catalogue of Microorganisms (GCM) 10K type strain sequencing project: providing services to taxonomists for standard genome sequencing and annotation.</title>
        <authorList>
            <consortium name="The Broad Institute Genomics Platform"/>
            <consortium name="The Broad Institute Genome Sequencing Center for Infectious Disease"/>
            <person name="Wu L."/>
            <person name="Ma J."/>
        </authorList>
    </citation>
    <scope>NUCLEOTIDE SEQUENCE [LARGE SCALE GENOMIC DNA]</scope>
    <source>
        <strain evidence="9">TISTR 1827</strain>
    </source>
</reference>
<evidence type="ECO:0000256" key="5">
    <source>
        <dbReference type="ARBA" id="ARBA00023136"/>
    </source>
</evidence>
<keyword evidence="9" id="KW-1185">Reference proteome</keyword>
<keyword evidence="4 7" id="KW-1133">Transmembrane helix</keyword>
<comment type="subcellular location">
    <subcellularLocation>
        <location evidence="1 6">Cell membrane</location>
        <topology evidence="1 6">Multi-pass membrane protein</topology>
    </subcellularLocation>
</comment>
<dbReference type="Pfam" id="PF00893">
    <property type="entry name" value="Multi_Drug_Res"/>
    <property type="match status" value="1"/>
</dbReference>
<keyword evidence="2" id="KW-1003">Cell membrane</keyword>
<sequence length="117" mass="12508">MANWGWSKVMIGAIFEVLWVIGLKHANGWLEWIGTVAAIILSFYVIISASRTLPVGTVYAVFVGLGTAGTVIAEILWFGEPVKAAKLVLVGALLLGVIGLKLVTKDDKNNGQTERVA</sequence>
<evidence type="ECO:0000256" key="7">
    <source>
        <dbReference type="SAM" id="Phobius"/>
    </source>
</evidence>
<dbReference type="InterPro" id="IPR000390">
    <property type="entry name" value="Small_drug/metabolite_transptr"/>
</dbReference>
<organism evidence="8 9">
    <name type="scientific">Paenibacillus thailandensis</name>
    <dbReference type="NCBI Taxonomy" id="393250"/>
    <lineage>
        <taxon>Bacteria</taxon>
        <taxon>Bacillati</taxon>
        <taxon>Bacillota</taxon>
        <taxon>Bacilli</taxon>
        <taxon>Bacillales</taxon>
        <taxon>Paenibacillaceae</taxon>
        <taxon>Paenibacillus</taxon>
    </lineage>
</organism>
<protein>
    <submittedName>
        <fullName evidence="8">DMT family transporter</fullName>
    </submittedName>
</protein>
<dbReference type="PANTHER" id="PTHR30561:SF7">
    <property type="entry name" value="GUANIDINIUM EFFLUX SYSTEM SUBUNIT GDNC-RELATED"/>
    <property type="match status" value="1"/>
</dbReference>
<evidence type="ECO:0000256" key="2">
    <source>
        <dbReference type="ARBA" id="ARBA00022475"/>
    </source>
</evidence>
<feature type="transmembrane region" description="Helical" evidence="7">
    <location>
        <begin position="59"/>
        <end position="78"/>
    </location>
</feature>